<dbReference type="PANTHER" id="PTHR45694">
    <property type="entry name" value="GLUTAREDOXIN 2"/>
    <property type="match status" value="1"/>
</dbReference>
<evidence type="ECO:0000259" key="3">
    <source>
        <dbReference type="Pfam" id="PF00462"/>
    </source>
</evidence>
<keyword evidence="2" id="KW-0249">Electron transport</keyword>
<protein>
    <recommendedName>
        <fullName evidence="3">Glutaredoxin domain-containing protein</fullName>
    </recommendedName>
</protein>
<dbReference type="SUPFAM" id="SSF52833">
    <property type="entry name" value="Thioredoxin-like"/>
    <property type="match status" value="1"/>
</dbReference>
<dbReference type="Gene3D" id="3.40.30.10">
    <property type="entry name" value="Glutaredoxin"/>
    <property type="match status" value="1"/>
</dbReference>
<dbReference type="AlphaFoldDB" id="A0A1X6NVR3"/>
<dbReference type="PROSITE" id="PS00195">
    <property type="entry name" value="GLUTAREDOXIN_1"/>
    <property type="match status" value="1"/>
</dbReference>
<dbReference type="InterPro" id="IPR036249">
    <property type="entry name" value="Thioredoxin-like_sf"/>
</dbReference>
<evidence type="ECO:0000256" key="2">
    <source>
        <dbReference type="ARBA" id="ARBA00022982"/>
    </source>
</evidence>
<evidence type="ECO:0000313" key="5">
    <source>
        <dbReference type="Proteomes" id="UP000218209"/>
    </source>
</evidence>
<feature type="domain" description="Glutaredoxin" evidence="3">
    <location>
        <begin position="15"/>
        <end position="86"/>
    </location>
</feature>
<accession>A0A1X6NVR3</accession>
<gene>
    <name evidence="4" type="ORF">BU14_0408s0001</name>
</gene>
<dbReference type="NCBIfam" id="TIGR02180">
    <property type="entry name" value="GRX_euk"/>
    <property type="match status" value="1"/>
</dbReference>
<dbReference type="GO" id="GO:0034599">
    <property type="term" value="P:cellular response to oxidative stress"/>
    <property type="evidence" value="ECO:0007669"/>
    <property type="project" value="TreeGrafter"/>
</dbReference>
<evidence type="ECO:0000313" key="4">
    <source>
        <dbReference type="EMBL" id="OSX72724.1"/>
    </source>
</evidence>
<dbReference type="GO" id="GO:0005737">
    <property type="term" value="C:cytoplasm"/>
    <property type="evidence" value="ECO:0007669"/>
    <property type="project" value="TreeGrafter"/>
</dbReference>
<evidence type="ECO:0000256" key="1">
    <source>
        <dbReference type="ARBA" id="ARBA00022448"/>
    </source>
</evidence>
<proteinExistence type="predicted"/>
<keyword evidence="1" id="KW-0813">Transport</keyword>
<organism evidence="4 5">
    <name type="scientific">Porphyra umbilicalis</name>
    <name type="common">Purple laver</name>
    <name type="synonym">Red alga</name>
    <dbReference type="NCBI Taxonomy" id="2786"/>
    <lineage>
        <taxon>Eukaryota</taxon>
        <taxon>Rhodophyta</taxon>
        <taxon>Bangiophyceae</taxon>
        <taxon>Bangiales</taxon>
        <taxon>Bangiaceae</taxon>
        <taxon>Porphyra</taxon>
    </lineage>
</organism>
<dbReference type="InterPro" id="IPR011899">
    <property type="entry name" value="Glutaredoxin_euk/vir"/>
</dbReference>
<dbReference type="EMBL" id="KV919041">
    <property type="protein sequence ID" value="OSX72724.1"/>
    <property type="molecule type" value="Genomic_DNA"/>
</dbReference>
<dbReference type="OrthoDB" id="418495at2759"/>
<dbReference type="PROSITE" id="PS51354">
    <property type="entry name" value="GLUTAREDOXIN_2"/>
    <property type="match status" value="1"/>
</dbReference>
<reference evidence="4 5" key="1">
    <citation type="submission" date="2017-03" db="EMBL/GenBank/DDBJ databases">
        <title>WGS assembly of Porphyra umbilicalis.</title>
        <authorList>
            <person name="Brawley S.H."/>
            <person name="Blouin N.A."/>
            <person name="Ficko-Blean E."/>
            <person name="Wheeler G.L."/>
            <person name="Lohr M."/>
            <person name="Goodson H.V."/>
            <person name="Jenkins J.W."/>
            <person name="Blaby-Haas C.E."/>
            <person name="Helliwell K.E."/>
            <person name="Chan C."/>
            <person name="Marriage T."/>
            <person name="Bhattacharya D."/>
            <person name="Klein A.S."/>
            <person name="Badis Y."/>
            <person name="Brodie J."/>
            <person name="Cao Y."/>
            <person name="Collen J."/>
            <person name="Dittami S.M."/>
            <person name="Gachon C.M."/>
            <person name="Green B.R."/>
            <person name="Karpowicz S."/>
            <person name="Kim J.W."/>
            <person name="Kudahl U."/>
            <person name="Lin S."/>
            <person name="Michel G."/>
            <person name="Mittag M."/>
            <person name="Olson B.J."/>
            <person name="Pangilinan J."/>
            <person name="Peng Y."/>
            <person name="Qiu H."/>
            <person name="Shu S."/>
            <person name="Singer J.T."/>
            <person name="Smith A.G."/>
            <person name="Sprecher B.N."/>
            <person name="Wagner V."/>
            <person name="Wang W."/>
            <person name="Wang Z.-Y."/>
            <person name="Yan J."/>
            <person name="Yarish C."/>
            <person name="Zoeuner-Riek S."/>
            <person name="Zhuang Y."/>
            <person name="Zou Y."/>
            <person name="Lindquist E.A."/>
            <person name="Grimwood J."/>
            <person name="Barry K."/>
            <person name="Rokhsar D.S."/>
            <person name="Schmutz J."/>
            <person name="Stiller J.W."/>
            <person name="Grossman A.R."/>
            <person name="Prochnik S.E."/>
        </authorList>
    </citation>
    <scope>NUCLEOTIDE SEQUENCE [LARGE SCALE GENOMIC DNA]</scope>
    <source>
        <strain evidence="4">4086291</strain>
    </source>
</reference>
<dbReference type="InterPro" id="IPR011767">
    <property type="entry name" value="GLR_AS"/>
</dbReference>
<dbReference type="PANTHER" id="PTHR45694:SF18">
    <property type="entry name" value="GLUTAREDOXIN-1-RELATED"/>
    <property type="match status" value="1"/>
</dbReference>
<name>A0A1X6NVR3_PORUM</name>
<dbReference type="Proteomes" id="UP000218209">
    <property type="component" value="Unassembled WGS sequence"/>
</dbReference>
<dbReference type="InterPro" id="IPR002109">
    <property type="entry name" value="Glutaredoxin"/>
</dbReference>
<sequence>MASKVVSSALAGHTVVVFSKTYCPHCTKAKAALKEALSSLPGLSFETAVHVLELDNMPDGAELQAAVSKQTGVRTVPQVFVGGAFIGGGDDVVGLHRKGTLAKMIADAAGK</sequence>
<dbReference type="GO" id="GO:0015038">
    <property type="term" value="F:glutathione disulfide oxidoreductase activity"/>
    <property type="evidence" value="ECO:0007669"/>
    <property type="project" value="TreeGrafter"/>
</dbReference>
<dbReference type="CDD" id="cd03419">
    <property type="entry name" value="GRX_GRXh_1_2_like"/>
    <property type="match status" value="1"/>
</dbReference>
<keyword evidence="5" id="KW-1185">Reference proteome</keyword>
<dbReference type="Pfam" id="PF00462">
    <property type="entry name" value="Glutaredoxin"/>
    <property type="match status" value="1"/>
</dbReference>